<evidence type="ECO:0000313" key="2">
    <source>
        <dbReference type="Proteomes" id="UP000222542"/>
    </source>
</evidence>
<comment type="caution">
    <text evidence="1">The sequence shown here is derived from an EMBL/GenBank/DDBJ whole genome shotgun (WGS) entry which is preliminary data.</text>
</comment>
<protein>
    <submittedName>
        <fullName evidence="1">Uncharacterized protein</fullName>
    </submittedName>
</protein>
<dbReference type="Proteomes" id="UP000222542">
    <property type="component" value="Unassembled WGS sequence"/>
</dbReference>
<reference evidence="1 2" key="2">
    <citation type="journal article" date="2017" name="Genome Biol.">
        <title>New reference genome sequences of hot pepper reveal the massive evolution of plant disease-resistance genes by retroduplication.</title>
        <authorList>
            <person name="Kim S."/>
            <person name="Park J."/>
            <person name="Yeom S.I."/>
            <person name="Kim Y.M."/>
            <person name="Seo E."/>
            <person name="Kim K.T."/>
            <person name="Kim M.S."/>
            <person name="Lee J.M."/>
            <person name="Cheong K."/>
            <person name="Shin H.S."/>
            <person name="Kim S.B."/>
            <person name="Han K."/>
            <person name="Lee J."/>
            <person name="Park M."/>
            <person name="Lee H.A."/>
            <person name="Lee H.Y."/>
            <person name="Lee Y."/>
            <person name="Oh S."/>
            <person name="Lee J.H."/>
            <person name="Choi E."/>
            <person name="Choi E."/>
            <person name="Lee S.E."/>
            <person name="Jeon J."/>
            <person name="Kim H."/>
            <person name="Choi G."/>
            <person name="Song H."/>
            <person name="Lee J."/>
            <person name="Lee S.C."/>
            <person name="Kwon J.K."/>
            <person name="Lee H.Y."/>
            <person name="Koo N."/>
            <person name="Hong Y."/>
            <person name="Kim R.W."/>
            <person name="Kang W.H."/>
            <person name="Huh J.H."/>
            <person name="Kang B.C."/>
            <person name="Yang T.J."/>
            <person name="Lee Y.H."/>
            <person name="Bennetzen J.L."/>
            <person name="Choi D."/>
        </authorList>
    </citation>
    <scope>NUCLEOTIDE SEQUENCE [LARGE SCALE GENOMIC DNA]</scope>
    <source>
        <strain evidence="2">cv. CM334</strain>
    </source>
</reference>
<name>A0A2G2YEC6_CAPAN</name>
<dbReference type="Gramene" id="PHT68100">
    <property type="protein sequence ID" value="PHT68100"/>
    <property type="gene ID" value="T459_27587"/>
</dbReference>
<sequence>MVRACAIGESGWFYVHKFVGEHTCGVDHVTGKHRTVTVEVIASLILNFFIDNKGPSPKEIERIIFRELYCRLSFWKYWMAGVIAKNIVQGAPEHGYAMFPAFSYIFNGLNLRSINSFMVDEEFGRKYDLVKLPCAHVMAASPLESEWSVAREYLEMQVLPPEFDPKLGRRKIKCVKGVL</sequence>
<evidence type="ECO:0000313" key="1">
    <source>
        <dbReference type="EMBL" id="PHT68100.1"/>
    </source>
</evidence>
<proteinExistence type="predicted"/>
<gene>
    <name evidence="1" type="ORF">T459_27587</name>
</gene>
<keyword evidence="2" id="KW-1185">Reference proteome</keyword>
<accession>A0A2G2YEC6</accession>
<organism evidence="1 2">
    <name type="scientific">Capsicum annuum</name>
    <name type="common">Capsicum pepper</name>
    <dbReference type="NCBI Taxonomy" id="4072"/>
    <lineage>
        <taxon>Eukaryota</taxon>
        <taxon>Viridiplantae</taxon>
        <taxon>Streptophyta</taxon>
        <taxon>Embryophyta</taxon>
        <taxon>Tracheophyta</taxon>
        <taxon>Spermatophyta</taxon>
        <taxon>Magnoliopsida</taxon>
        <taxon>eudicotyledons</taxon>
        <taxon>Gunneridae</taxon>
        <taxon>Pentapetalae</taxon>
        <taxon>asterids</taxon>
        <taxon>lamiids</taxon>
        <taxon>Solanales</taxon>
        <taxon>Solanaceae</taxon>
        <taxon>Solanoideae</taxon>
        <taxon>Capsiceae</taxon>
        <taxon>Capsicum</taxon>
    </lineage>
</organism>
<dbReference type="AlphaFoldDB" id="A0A2G2YEC6"/>
<dbReference type="EMBL" id="AYRZ02000011">
    <property type="protein sequence ID" value="PHT68100.1"/>
    <property type="molecule type" value="Genomic_DNA"/>
</dbReference>
<reference evidence="1 2" key="1">
    <citation type="journal article" date="2014" name="Nat. Genet.">
        <title>Genome sequence of the hot pepper provides insights into the evolution of pungency in Capsicum species.</title>
        <authorList>
            <person name="Kim S."/>
            <person name="Park M."/>
            <person name="Yeom S.I."/>
            <person name="Kim Y.M."/>
            <person name="Lee J.M."/>
            <person name="Lee H.A."/>
            <person name="Seo E."/>
            <person name="Choi J."/>
            <person name="Cheong K."/>
            <person name="Kim K.T."/>
            <person name="Jung K."/>
            <person name="Lee G.W."/>
            <person name="Oh S.K."/>
            <person name="Bae C."/>
            <person name="Kim S.B."/>
            <person name="Lee H.Y."/>
            <person name="Kim S.Y."/>
            <person name="Kim M.S."/>
            <person name="Kang B.C."/>
            <person name="Jo Y.D."/>
            <person name="Yang H.B."/>
            <person name="Jeong H.J."/>
            <person name="Kang W.H."/>
            <person name="Kwon J.K."/>
            <person name="Shin C."/>
            <person name="Lim J.Y."/>
            <person name="Park J.H."/>
            <person name="Huh J.H."/>
            <person name="Kim J.S."/>
            <person name="Kim B.D."/>
            <person name="Cohen O."/>
            <person name="Paran I."/>
            <person name="Suh M.C."/>
            <person name="Lee S.B."/>
            <person name="Kim Y.K."/>
            <person name="Shin Y."/>
            <person name="Noh S.J."/>
            <person name="Park J."/>
            <person name="Seo Y.S."/>
            <person name="Kwon S.Y."/>
            <person name="Kim H.A."/>
            <person name="Park J.M."/>
            <person name="Kim H.J."/>
            <person name="Choi S.B."/>
            <person name="Bosland P.W."/>
            <person name="Reeves G."/>
            <person name="Jo S.H."/>
            <person name="Lee B.W."/>
            <person name="Cho H.T."/>
            <person name="Choi H.S."/>
            <person name="Lee M.S."/>
            <person name="Yu Y."/>
            <person name="Do Choi Y."/>
            <person name="Park B.S."/>
            <person name="van Deynze A."/>
            <person name="Ashrafi H."/>
            <person name="Hill T."/>
            <person name="Kim W.T."/>
            <person name="Pai H.S."/>
            <person name="Ahn H.K."/>
            <person name="Yeam I."/>
            <person name="Giovannoni J.J."/>
            <person name="Rose J.K."/>
            <person name="Sorensen I."/>
            <person name="Lee S.J."/>
            <person name="Kim R.W."/>
            <person name="Choi I.Y."/>
            <person name="Choi B.S."/>
            <person name="Lim J.S."/>
            <person name="Lee Y.H."/>
            <person name="Choi D."/>
        </authorList>
    </citation>
    <scope>NUCLEOTIDE SEQUENCE [LARGE SCALE GENOMIC DNA]</scope>
    <source>
        <strain evidence="2">cv. CM334</strain>
    </source>
</reference>